<dbReference type="Gene3D" id="3.50.30.10">
    <property type="entry name" value="Phosphohistidine domain"/>
    <property type="match status" value="1"/>
</dbReference>
<proteinExistence type="predicted"/>
<dbReference type="Gene3D" id="3.30.470.20">
    <property type="entry name" value="ATP-grasp fold, B domain"/>
    <property type="match status" value="2"/>
</dbReference>
<feature type="domain" description="PEP-utilising enzyme mobile" evidence="1">
    <location>
        <begin position="732"/>
        <end position="802"/>
    </location>
</feature>
<comment type="caution">
    <text evidence="3">The sequence shown here is derived from an EMBL/GenBank/DDBJ whole genome shotgun (WGS) entry which is preliminary data.</text>
</comment>
<evidence type="ECO:0000259" key="1">
    <source>
        <dbReference type="Pfam" id="PF00391"/>
    </source>
</evidence>
<dbReference type="InterPro" id="IPR051549">
    <property type="entry name" value="PEP_Utilizing_Enz"/>
</dbReference>
<protein>
    <submittedName>
        <fullName evidence="3">PEP-utilizing enzyme</fullName>
    </submittedName>
</protein>
<feature type="domain" description="Pyruvate phosphate dikinase AMP/ATP-binding" evidence="2">
    <location>
        <begin position="184"/>
        <end position="235"/>
    </location>
</feature>
<evidence type="ECO:0000259" key="2">
    <source>
        <dbReference type="Pfam" id="PF01326"/>
    </source>
</evidence>
<dbReference type="Gene3D" id="3.30.1490.20">
    <property type="entry name" value="ATP-grasp fold, A domain"/>
    <property type="match status" value="1"/>
</dbReference>
<dbReference type="RefSeq" id="WP_264515019.1">
    <property type="nucleotide sequence ID" value="NZ_JAPDDR010000009.1"/>
</dbReference>
<gene>
    <name evidence="3" type="ORF">OJ996_17935</name>
</gene>
<dbReference type="InterPro" id="IPR008279">
    <property type="entry name" value="PEP-util_enz_mobile_dom"/>
</dbReference>
<organism evidence="3 4">
    <name type="scientific">Luteolibacter rhizosphaerae</name>
    <dbReference type="NCBI Taxonomy" id="2989719"/>
    <lineage>
        <taxon>Bacteria</taxon>
        <taxon>Pseudomonadati</taxon>
        <taxon>Verrucomicrobiota</taxon>
        <taxon>Verrucomicrobiia</taxon>
        <taxon>Verrucomicrobiales</taxon>
        <taxon>Verrucomicrobiaceae</taxon>
        <taxon>Luteolibacter</taxon>
    </lineage>
</organism>
<dbReference type="EMBL" id="JAPDDR010000009">
    <property type="protein sequence ID" value="MCW1915471.1"/>
    <property type="molecule type" value="Genomic_DNA"/>
</dbReference>
<name>A0ABT3G6J4_9BACT</name>
<dbReference type="InterPro" id="IPR013815">
    <property type="entry name" value="ATP_grasp_subdomain_1"/>
</dbReference>
<reference evidence="3" key="1">
    <citation type="submission" date="2022-10" db="EMBL/GenBank/DDBJ databases">
        <title>Luteolibacter sp. GHJ8, whole genome shotgun sequencing project.</title>
        <authorList>
            <person name="Zhao G."/>
            <person name="Shen L."/>
        </authorList>
    </citation>
    <scope>NUCLEOTIDE SEQUENCE</scope>
    <source>
        <strain evidence="3">GHJ8</strain>
    </source>
</reference>
<accession>A0ABT3G6J4</accession>
<dbReference type="Proteomes" id="UP001165653">
    <property type="component" value="Unassembled WGS sequence"/>
</dbReference>
<dbReference type="PANTHER" id="PTHR43615">
    <property type="entry name" value="PHOSPHOENOLPYRUVATE SYNTHASE-RELATED"/>
    <property type="match status" value="1"/>
</dbReference>
<sequence>MSFLFPASNIPGLGGKGAALAKLGEAGFEVPAWFAVPPAATWSEEELAAAVTRLGEGPFAVRSSATMEDGAGHSFAGQFETFLVVPADQIAGKINAVRDSARHDSVLTYCRERNLPLPEPPTVLVQHMVLPRAAGVAFSADPVTGRRSVALVSAVEGTGEKLVSGDVDGENWRIGVETLEPPANALLKEEEAREIAELARDCAEYFGRPQDIEWAIDSGGKLWLLQSRPITTLANLADPDETLRVWDNSNIAESYGGVTTPLTFSFARRIYESVYREFCRLMSVPADRIERADDVFPQMLGLIRGRTYYNLASWYRVLALLPGFQLNRSFMEQMMGVKEPLPEPLVQKIIAESTVSRSADMRALVGTCIGLIRQLLGLRKQVAAFQVRLDTALAPTPIPLSEMSGEDLVAHYRELERKLLKRWDAPLVNDFFAMIYYGVLRSLCTKWAGDTDGTLQNDLLAHTGGIVSAEPPRRIIRMARLAMEVSGLPAMLADPKLTAKEKLAAVKRHGSLGAEFELYLADFGDRCLEELKLESPTVKDDASTLLSSIGALALRGNLPDEEQQQLPAPAPSLKGFFQQLIFTHVLKQTRERVRCRENLRFERTRLFGRVRSVLRELGKRLHADDRLESPEDVFYLELGEVLSAWEATGTTARLADLAALRRAEFDGYRQEEAPPDRFETHGPVHRYTAFESTRQEETGPADASGIKGIGACPGKVTGRVRVVMDPRNARLEPGEILVAQQTDPGWVVLFPAASGLLVERGSLLSHSAIVSRELRLPCIVSLSRITTILETGDLVEMDGKTGEVRILEAPHE</sequence>
<dbReference type="InterPro" id="IPR002192">
    <property type="entry name" value="PPDK_AMP/ATP-bd"/>
</dbReference>
<dbReference type="Pfam" id="PF01326">
    <property type="entry name" value="PPDK_N"/>
    <property type="match status" value="2"/>
</dbReference>
<evidence type="ECO:0000313" key="4">
    <source>
        <dbReference type="Proteomes" id="UP001165653"/>
    </source>
</evidence>
<dbReference type="PANTHER" id="PTHR43615:SF1">
    <property type="entry name" value="PPDK_N DOMAIN-CONTAINING PROTEIN"/>
    <property type="match status" value="1"/>
</dbReference>
<dbReference type="SUPFAM" id="SSF52009">
    <property type="entry name" value="Phosphohistidine domain"/>
    <property type="match status" value="1"/>
</dbReference>
<dbReference type="SUPFAM" id="SSF56059">
    <property type="entry name" value="Glutathione synthetase ATP-binding domain-like"/>
    <property type="match status" value="1"/>
</dbReference>
<keyword evidence="4" id="KW-1185">Reference proteome</keyword>
<feature type="domain" description="Pyruvate phosphate dikinase AMP/ATP-binding" evidence="2">
    <location>
        <begin position="45"/>
        <end position="178"/>
    </location>
</feature>
<dbReference type="InterPro" id="IPR036637">
    <property type="entry name" value="Phosphohistidine_dom_sf"/>
</dbReference>
<evidence type="ECO:0000313" key="3">
    <source>
        <dbReference type="EMBL" id="MCW1915471.1"/>
    </source>
</evidence>
<dbReference type="Pfam" id="PF00391">
    <property type="entry name" value="PEP-utilizers"/>
    <property type="match status" value="1"/>
</dbReference>